<evidence type="ECO:0000313" key="1">
    <source>
        <dbReference type="EMBL" id="CAG6695600.1"/>
    </source>
</evidence>
<proteinExistence type="predicted"/>
<accession>A0A8D8XIB1</accession>
<organism evidence="1">
    <name type="scientific">Cacopsylla melanoneura</name>
    <dbReference type="NCBI Taxonomy" id="428564"/>
    <lineage>
        <taxon>Eukaryota</taxon>
        <taxon>Metazoa</taxon>
        <taxon>Ecdysozoa</taxon>
        <taxon>Arthropoda</taxon>
        <taxon>Hexapoda</taxon>
        <taxon>Insecta</taxon>
        <taxon>Pterygota</taxon>
        <taxon>Neoptera</taxon>
        <taxon>Paraneoptera</taxon>
        <taxon>Hemiptera</taxon>
        <taxon>Sternorrhyncha</taxon>
        <taxon>Psylloidea</taxon>
        <taxon>Psyllidae</taxon>
        <taxon>Psyllinae</taxon>
        <taxon>Cacopsylla</taxon>
    </lineage>
</organism>
<dbReference type="EMBL" id="HBUF01324302">
    <property type="protein sequence ID" value="CAG6695600.1"/>
    <property type="molecule type" value="Transcribed_RNA"/>
</dbReference>
<name>A0A8D8XIB1_9HEMI</name>
<dbReference type="AlphaFoldDB" id="A0A8D8XIB1"/>
<protein>
    <submittedName>
        <fullName evidence="1">Uncharacterized protein</fullName>
    </submittedName>
</protein>
<sequence>MAHLFRITPYTIEILLRKTSSKYPKVSKLFIRYAQNIWTQDLKRFSPTSHAIYITSHFPVYFHAYFKSLLFSHHITGGQAGISLFRGFWGSVVGLMRNPFTIIEL</sequence>
<reference evidence="1" key="1">
    <citation type="submission" date="2021-05" db="EMBL/GenBank/DDBJ databases">
        <authorList>
            <person name="Alioto T."/>
            <person name="Alioto T."/>
            <person name="Gomez Garrido J."/>
        </authorList>
    </citation>
    <scope>NUCLEOTIDE SEQUENCE</scope>
</reference>